<dbReference type="RefSeq" id="XP_025548886.1">
    <property type="nucleotide sequence ID" value="XM_025699208.1"/>
</dbReference>
<evidence type="ECO:0000313" key="3">
    <source>
        <dbReference type="Proteomes" id="UP000248961"/>
    </source>
</evidence>
<sequence length="187" mass="19420">MGAITTFLTSILLTTTTITTTTAIATQNTTTTTTTFPNTLNITTLTAHNNHSVLECWALQPGYAQTTEPGVAGNAILNLGPIANNASNILIPPSYDGGQHNAPALQWVIFLSGLAHITLPHSDDEAWVSGGKDGMILALDTEDVSTDGHATTYPSGEVTFAVEVPLREVPGHTVLHAGACGVGEMGV</sequence>
<evidence type="ECO:0000313" key="2">
    <source>
        <dbReference type="EMBL" id="RAL09732.1"/>
    </source>
</evidence>
<dbReference type="OrthoDB" id="3223416at2759"/>
<dbReference type="VEuPathDB" id="FungiDB:BO97DRAFT_457555"/>
<evidence type="ECO:0000256" key="1">
    <source>
        <dbReference type="SAM" id="SignalP"/>
    </source>
</evidence>
<feature type="chain" id="PRO_5017294734" description="Small secreted protein" evidence="1">
    <location>
        <begin position="24"/>
        <end position="187"/>
    </location>
</feature>
<protein>
    <recommendedName>
        <fullName evidence="4">Small secreted protein</fullName>
    </recommendedName>
</protein>
<gene>
    <name evidence="2" type="ORF">BO97DRAFT_457555</name>
</gene>
<keyword evidence="1" id="KW-0732">Signal</keyword>
<reference evidence="2 3" key="1">
    <citation type="submission" date="2018-02" db="EMBL/GenBank/DDBJ databases">
        <title>The genomes of Aspergillus section Nigri reveals drivers in fungal speciation.</title>
        <authorList>
            <consortium name="DOE Joint Genome Institute"/>
            <person name="Vesth T.C."/>
            <person name="Nybo J."/>
            <person name="Theobald S."/>
            <person name="Brandl J."/>
            <person name="Frisvad J.C."/>
            <person name="Nielsen K.F."/>
            <person name="Lyhne E.K."/>
            <person name="Kogle M.E."/>
            <person name="Kuo A."/>
            <person name="Riley R."/>
            <person name="Clum A."/>
            <person name="Nolan M."/>
            <person name="Lipzen A."/>
            <person name="Salamov A."/>
            <person name="Henrissat B."/>
            <person name="Wiebenga A."/>
            <person name="De vries R.P."/>
            <person name="Grigoriev I.V."/>
            <person name="Mortensen U.H."/>
            <person name="Andersen M.R."/>
            <person name="Baker S.E."/>
        </authorList>
    </citation>
    <scope>NUCLEOTIDE SEQUENCE [LARGE SCALE GENOMIC DNA]</scope>
    <source>
        <strain evidence="2 3">CBS 101889</strain>
    </source>
</reference>
<evidence type="ECO:0008006" key="4">
    <source>
        <dbReference type="Google" id="ProtNLM"/>
    </source>
</evidence>
<proteinExistence type="predicted"/>
<keyword evidence="3" id="KW-1185">Reference proteome</keyword>
<dbReference type="EMBL" id="KZ824301">
    <property type="protein sequence ID" value="RAL09732.1"/>
    <property type="molecule type" value="Genomic_DNA"/>
</dbReference>
<accession>A0A395HP45</accession>
<name>A0A395HP45_ASPHC</name>
<dbReference type="Proteomes" id="UP000248961">
    <property type="component" value="Unassembled WGS sequence"/>
</dbReference>
<feature type="signal peptide" evidence="1">
    <location>
        <begin position="1"/>
        <end position="23"/>
    </location>
</feature>
<dbReference type="AlphaFoldDB" id="A0A395HP45"/>
<dbReference type="GeneID" id="37203497"/>
<organism evidence="2 3">
    <name type="scientific">Aspergillus homomorphus (strain CBS 101889)</name>
    <dbReference type="NCBI Taxonomy" id="1450537"/>
    <lineage>
        <taxon>Eukaryota</taxon>
        <taxon>Fungi</taxon>
        <taxon>Dikarya</taxon>
        <taxon>Ascomycota</taxon>
        <taxon>Pezizomycotina</taxon>
        <taxon>Eurotiomycetes</taxon>
        <taxon>Eurotiomycetidae</taxon>
        <taxon>Eurotiales</taxon>
        <taxon>Aspergillaceae</taxon>
        <taxon>Aspergillus</taxon>
        <taxon>Aspergillus subgen. Circumdati</taxon>
    </lineage>
</organism>